<dbReference type="Pfam" id="PF20255">
    <property type="entry name" value="DUF6606"/>
    <property type="match status" value="1"/>
</dbReference>
<dbReference type="Proteomes" id="UP000034112">
    <property type="component" value="Unassembled WGS sequence"/>
</dbReference>
<evidence type="ECO:0000256" key="3">
    <source>
        <dbReference type="ARBA" id="ARBA00022670"/>
    </source>
</evidence>
<dbReference type="InterPro" id="IPR022105">
    <property type="entry name" value="DUF3645"/>
</dbReference>
<sequence length="2766" mass="315901">MRFFLRRLIRACEAAKSLGYPPFADAFHSLSESLQACMRLNRGRLDRHTLLRHLSQLRPNTVLICHVLEQNAAVLIRRENSHDEQFVVVESFETSPTTESVLAADNALEWDFPGRAVRLSLGEFNDEKLQKNLSVFLERASMEAIHDLKAKANKANVSVAEIRDTSDPALIAEMLMSILEAIGEFAHVPKLRKRVRDDVNFVTGSLPWRRLPFWLVLRVAAQRHLDLSLGEPGRACYKLLMAVFFSELLHNATNGLISLNAQNGSDKNSELDPSLIMTLRTKLCRRMVKLEQERYNFMQHRENFERFFNDLAPKIRVSIEFSNDRVEKLWNDFKRKSIRRIEKLPPRASDKSLQLSLEKSGSYLEQVLKSHKLRPTSSKDGSVQLPDPLDAPVQEVRAFTKKIFSLAEMEHKFELGNLLNRPNTGDAENICLMLAKDIYMVIHRIGKMYDSDPALQSIKILTIFELWMRMDTCALISCPLLGEYRPVFVPSLLDALQLPSLSDMKRLLVVQTYLANRHAKAQRDHIFSALQKDSFSVDWFADRQRDTRGCTRCWHWRERNRIRIQHHEDFLPKDEAKSHMIVFELQIPEHLSEYRDATWKILRDLAYPSRPSTTSPYTTLDTCPYLQGFAMVPRGWISLASDKKCFDETHYSYSDGFVPLENILLPFAANFQLYDHEAKIWVKNLSKAPTLHHLCGINVPLGLSSTVLRPQEHPATSVDGPSSYEIQANTTKCPPSMSVAEFSAYQKLLAGKSRRWINILVELGSSNLNFSSEDTTLLLSQLAIQAGPSSQKGSGPLRDVHSIFKERDLRGFSLLSDDDMRAEFEQLLRKDADRIATYGLKASLLCRRTFEIHLGSQTGLSATDLSTWIRASVALQENRAMTVNNLPTLIRSMMIRDAKMMFCIDGLIRASVQTHPDAIGDAIAETTDIKWHGATGNETQPTASWTFLKPPHSQWIRYPSVRSLFGDHNLHVYASSMAGMEYTLAYLFQNKRVHFGVRDSGAIIRTEGPDGLFEFVPKESFGTSGTRNFELPMSLVDACTHWLNLDTGILEIRRQPSIWIRRPRDWVIDVDKRRATRGGTANIDVDQDAGTWYGLASKIVLRDATDKNPLTGVTGTEEAVRILQSGAAQPWSPLSFPDLREFTSLLPQRQYYPPELKRLQRVKWDTHLTTTIQSDRFETLIREIESKAGNLAQFLQTSNVQKKKYVAEEASQLRLRAQARRSLYERTTEDTANLSQSNQVYIPRDRQSTSRGNQVYQVAQMIHLNSLHINMARTLKENLEGLAHIGGFNEDISLIGSESLAIQMASHIGDRWGSLIKFCCSEKDKPSLIFQLGLLAFQPKANMDIVLSLVAFSCIKQLRELGYPKHMGYERFGDRGPPPQEFLEQRIYRAWQECPQTNAKCFQRQEELRGHREKCEEQGKLFAQKILAQWPILLNSVNSDTSLIHVPAALDEIRPDWDRRIRNGQLEVYVDQVDNILSAYRRECGGRKYPNEPQPWEENISDFSSFEYRDIIPSISLDLVTRIGPELAWIKSHVPIRSTDVEAQRILDAFSKSPNTLRQDYSSDLQRSLTALQCTGQTVLATSTQPLPRDEEITHQIEQLRGTIETYQKSIQDAFWSGDARFVWLTLGDMLPCRTPIEILCLLQSRADHQFEIQRLIRLRSAVRRNDQRAMNEELHNVGHENWNPMDEDTDWLLLEIDSNILIRTDQIDVARAVINPSSGQNSVLQMNMGRGKTSCIMPMAAAMLANGDNVSRLIVPKSLIMQTANMMHSRLDDKTKPATTMIYFQNWLDTHCRDILDECEFTLSPRTQLNYPSGSEKPFDGHPFRWQVAEGLLAMVAEYIPRLRESFPGSIELLASSSWFPAVQFLRSDVEDELHRLIVDEISKGKAPFLYINHAIDKETQTTIKRALCDQSFDTTLFEKAAGFFPQPNNAAKKLLIIRGYGLHPDRVPLAVPFAAKGVPSELSEYGHPDVTILLTCLSFYSGGLSYEQFRQGLQSMLASEDAASEYEKWISECNIPPHLQHWNLINMENEAQIKFVFQPHARQFTIKLQASAWDIPQNSGEEAARAARTTGFSGTNDNKYLMPMNIEQEDLSSLLQTNAEVLSYLLQPRNRRYSVLVDRNLRRLSEHDMLRKIHDQNIKILIDSGAYILEMGNREVAQLWLQVDRLAQAAVYFHSDNRAWVVYRDPAKRDTQLLATRLANNLENCLVYFDEAHTRGVDLKLPENAHAALTLALKQTKDNTMQAAMRLRQLRTTQSVAFFAPPEVDMSIRDICRNRLAIDTQIESPHVIFWLLEQTCRANEDLQPLFQAQGNDFCQRSNALLKYPNFLDSEDSKRELLKILQQPEHQTLMQMYGDTSRSSTSQGLENMLSSRLQDITNRLSQYDISGVCQTDVFGEVEQEREIEVQLETQREVQRRVHYQAHVFSGLSAAILDFFKTGKLDAADEEVQHAFDYIGETEVGEKHEIHDTHSRLFVSDEFRHTIELPSDDFSVRDGFLRPVEWVLWSPSTLTALVIIPEEAELLIPKLRLARNKAQVHLIAYAAPITRAMVPFNNFRYYSLPPIPLGATFPTWLKVELGILSGRLYTDYEEWKLICGYFKASPRGNISRGFLLEWLGLCCRAHDVLHTPMGYICLDRMATENHPFFVQNAAVVTPTIPAVQVEDAVEEIEDEKWEEEDSDDEDGSIYVDETKDGSVEEHDIDEEEDSSEENDSDEEDDSGEEDDSDEGDDSEEEDVSDEEDISTEEDVKDDKNDSGEKKYSGEEIEW</sequence>
<dbReference type="InterPro" id="IPR027417">
    <property type="entry name" value="P-loop_NTPase"/>
</dbReference>
<feature type="compositionally biased region" description="Basic and acidic residues" evidence="7">
    <location>
        <begin position="2748"/>
        <end position="2766"/>
    </location>
</feature>
<comment type="catalytic activity">
    <reaction evidence="1">
        <text>Thiol-dependent hydrolysis of ester, thioester, amide, peptide and isopeptide bonds formed by the C-terminal Gly of ubiquitin (a 76-residue protein attached to proteins as an intracellular targeting signal).</text>
        <dbReference type="EC" id="3.4.19.12"/>
    </reaction>
</comment>
<feature type="domain" description="DUF3638" evidence="8">
    <location>
        <begin position="1776"/>
        <end position="1844"/>
    </location>
</feature>
<name>A0A0F9ZZW4_TRIHA</name>
<comment type="caution">
    <text evidence="11">The sequence shown here is derived from an EMBL/GenBank/DDBJ whole genome shotgun (WGS) entry which is preliminary data.</text>
</comment>
<feature type="compositionally biased region" description="Acidic residues" evidence="7">
    <location>
        <begin position="2698"/>
        <end position="2747"/>
    </location>
</feature>
<gene>
    <name evidence="11" type="ORF">THAR02_02384</name>
</gene>
<accession>A0A0F9ZZW4</accession>
<evidence type="ECO:0000256" key="6">
    <source>
        <dbReference type="ARBA" id="ARBA00022807"/>
    </source>
</evidence>
<dbReference type="Pfam" id="PF12359">
    <property type="entry name" value="DUF3645"/>
    <property type="match status" value="1"/>
</dbReference>
<evidence type="ECO:0000259" key="8">
    <source>
        <dbReference type="Pfam" id="PF12340"/>
    </source>
</evidence>
<organism evidence="11 12">
    <name type="scientific">Trichoderma harzianum</name>
    <name type="common">Hypocrea lixii</name>
    <dbReference type="NCBI Taxonomy" id="5544"/>
    <lineage>
        <taxon>Eukaryota</taxon>
        <taxon>Fungi</taxon>
        <taxon>Dikarya</taxon>
        <taxon>Ascomycota</taxon>
        <taxon>Pezizomycotina</taxon>
        <taxon>Sordariomycetes</taxon>
        <taxon>Hypocreomycetidae</taxon>
        <taxon>Hypocreales</taxon>
        <taxon>Hypocreaceae</taxon>
        <taxon>Trichoderma</taxon>
    </lineage>
</organism>
<dbReference type="InterPro" id="IPR051346">
    <property type="entry name" value="OTU_Deubiquitinase"/>
</dbReference>
<feature type="domain" description="DUF3638" evidence="8">
    <location>
        <begin position="1680"/>
        <end position="1772"/>
    </location>
</feature>
<dbReference type="GO" id="GO:0004843">
    <property type="term" value="F:cysteine-type deubiquitinase activity"/>
    <property type="evidence" value="ECO:0007669"/>
    <property type="project" value="UniProtKB-EC"/>
</dbReference>
<evidence type="ECO:0000313" key="11">
    <source>
        <dbReference type="EMBL" id="KKP05492.1"/>
    </source>
</evidence>
<dbReference type="OrthoDB" id="3182339at2759"/>
<evidence type="ECO:0000256" key="2">
    <source>
        <dbReference type="ARBA" id="ARBA00012759"/>
    </source>
</evidence>
<dbReference type="PANTHER" id="PTHR13367:SF33">
    <property type="entry name" value="P-LOOP CONTAINING NUCLEOSIDE TRIPHOSPHATE HYDROLASE PROTEIN"/>
    <property type="match status" value="1"/>
</dbReference>
<protein>
    <recommendedName>
        <fullName evidence="2">ubiquitinyl hydrolase 1</fullName>
        <ecNumber evidence="2">3.4.19.12</ecNumber>
    </recommendedName>
</protein>
<evidence type="ECO:0000256" key="4">
    <source>
        <dbReference type="ARBA" id="ARBA00022786"/>
    </source>
</evidence>
<dbReference type="InterPro" id="IPR022099">
    <property type="entry name" value="DUF3638"/>
</dbReference>
<feature type="domain" description="DUF6606" evidence="10">
    <location>
        <begin position="4"/>
        <end position="250"/>
    </location>
</feature>
<dbReference type="Pfam" id="PF12340">
    <property type="entry name" value="DUF3638"/>
    <property type="match status" value="2"/>
</dbReference>
<keyword evidence="5" id="KW-0378">Hydrolase</keyword>
<keyword evidence="6" id="KW-0788">Thiol protease</keyword>
<dbReference type="InterPro" id="IPR046541">
    <property type="entry name" value="DUF6606"/>
</dbReference>
<dbReference type="EMBL" id="JOKZ01000047">
    <property type="protein sequence ID" value="KKP05492.1"/>
    <property type="molecule type" value="Genomic_DNA"/>
</dbReference>
<dbReference type="GO" id="GO:0006508">
    <property type="term" value="P:proteolysis"/>
    <property type="evidence" value="ECO:0007669"/>
    <property type="project" value="UniProtKB-KW"/>
</dbReference>
<evidence type="ECO:0000259" key="9">
    <source>
        <dbReference type="Pfam" id="PF12359"/>
    </source>
</evidence>
<keyword evidence="3" id="KW-0645">Protease</keyword>
<dbReference type="EC" id="3.4.19.12" evidence="2"/>
<proteinExistence type="predicted"/>
<evidence type="ECO:0000256" key="5">
    <source>
        <dbReference type="ARBA" id="ARBA00022801"/>
    </source>
</evidence>
<evidence type="ECO:0000256" key="7">
    <source>
        <dbReference type="SAM" id="MobiDB-lite"/>
    </source>
</evidence>
<feature type="region of interest" description="Disordered" evidence="7">
    <location>
        <begin position="2666"/>
        <end position="2766"/>
    </location>
</feature>
<feature type="domain" description="DUF3645" evidence="9">
    <location>
        <begin position="1945"/>
        <end position="1977"/>
    </location>
</feature>
<feature type="compositionally biased region" description="Acidic residues" evidence="7">
    <location>
        <begin position="2666"/>
        <end position="2683"/>
    </location>
</feature>
<evidence type="ECO:0000256" key="1">
    <source>
        <dbReference type="ARBA" id="ARBA00000707"/>
    </source>
</evidence>
<dbReference type="OMA" id="IFWLLEQ"/>
<reference evidence="12" key="1">
    <citation type="journal article" date="2015" name="Genome Announc.">
        <title>Draft whole-genome sequence of the biocontrol agent Trichoderma harzianum T6776.</title>
        <authorList>
            <person name="Baroncelli R."/>
            <person name="Piaggeschi G."/>
            <person name="Fiorini L."/>
            <person name="Bertolini E."/>
            <person name="Zapparata A."/>
            <person name="Pe M.E."/>
            <person name="Sarrocco S."/>
            <person name="Vannacci G."/>
        </authorList>
    </citation>
    <scope>NUCLEOTIDE SEQUENCE [LARGE SCALE GENOMIC DNA]</scope>
    <source>
        <strain evidence="12">T6776</strain>
    </source>
</reference>
<dbReference type="SUPFAM" id="SSF52540">
    <property type="entry name" value="P-loop containing nucleoside triphosphate hydrolases"/>
    <property type="match status" value="1"/>
</dbReference>
<evidence type="ECO:0000259" key="10">
    <source>
        <dbReference type="Pfam" id="PF20255"/>
    </source>
</evidence>
<keyword evidence="4" id="KW-0833">Ubl conjugation pathway</keyword>
<evidence type="ECO:0000313" key="12">
    <source>
        <dbReference type="Proteomes" id="UP000034112"/>
    </source>
</evidence>
<dbReference type="PANTHER" id="PTHR13367">
    <property type="entry name" value="UBIQUITIN THIOESTERASE"/>
    <property type="match status" value="1"/>
</dbReference>
<feature type="compositionally biased region" description="Basic and acidic residues" evidence="7">
    <location>
        <begin position="2688"/>
        <end position="2697"/>
    </location>
</feature>